<name>A0ABQ9UQ81_SAGOE</name>
<sequence length="446" mass="48217">MPQWFHQKTSLSEALASSASGMRVSVGMKSPSTLVPCPPSLSSALAVSSPVGLDQGILPCPSISPHTKLRGPESGATPGLNLHPQPLHVGLGQLGVLWLALVRLPPHISQCDEVFRFFEARPEDVNPPKEHGLKRGGQPGRLRLWECAQRRASRASWAKEQRSKGMGDIAPQAPSTRAQSSFSVTQGCKKKQLRGPPGLAKVIFIDGSLRKETSTVNHQELINNLDPPRETGVPLQSVLATKEPDLACDPQPLYRLQICCWELSRPLCATLPSSLEHKHRIKEDKICDSQTWWGRWAAGPCTSALIAGHSLASAGREPGPSRARPPSPPDAVLPYGVNEGDQELQAGPSWPGRTHLGQLHDPEMLLRLVTNLHALARGSLHQEHPPLLPTRSGTASYPVSRKLEPLLQKALPGAAHLAALGSTFDSFPTKEPTSLDPRTWHLVSVG</sequence>
<keyword evidence="3" id="KW-1185">Reference proteome</keyword>
<evidence type="ECO:0000313" key="2">
    <source>
        <dbReference type="EMBL" id="KAK2098949.1"/>
    </source>
</evidence>
<evidence type="ECO:0000313" key="3">
    <source>
        <dbReference type="Proteomes" id="UP001266305"/>
    </source>
</evidence>
<dbReference type="Gene3D" id="3.30.1520.10">
    <property type="entry name" value="Phox-like domain"/>
    <property type="match status" value="1"/>
</dbReference>
<dbReference type="Proteomes" id="UP001266305">
    <property type="component" value="Unassembled WGS sequence"/>
</dbReference>
<accession>A0ABQ9UQ81</accession>
<comment type="caution">
    <text evidence="2">The sequence shown here is derived from an EMBL/GenBank/DDBJ whole genome shotgun (WGS) entry which is preliminary data.</text>
</comment>
<dbReference type="EMBL" id="JASSZA010000011">
    <property type="protein sequence ID" value="KAK2098949.1"/>
    <property type="molecule type" value="Genomic_DNA"/>
</dbReference>
<protein>
    <submittedName>
        <fullName evidence="2">Uncharacterized protein</fullName>
    </submittedName>
</protein>
<organism evidence="2 3">
    <name type="scientific">Saguinus oedipus</name>
    <name type="common">Cotton-top tamarin</name>
    <name type="synonym">Oedipomidas oedipus</name>
    <dbReference type="NCBI Taxonomy" id="9490"/>
    <lineage>
        <taxon>Eukaryota</taxon>
        <taxon>Metazoa</taxon>
        <taxon>Chordata</taxon>
        <taxon>Craniata</taxon>
        <taxon>Vertebrata</taxon>
        <taxon>Euteleostomi</taxon>
        <taxon>Mammalia</taxon>
        <taxon>Eutheria</taxon>
        <taxon>Euarchontoglires</taxon>
        <taxon>Primates</taxon>
        <taxon>Haplorrhini</taxon>
        <taxon>Platyrrhini</taxon>
        <taxon>Cebidae</taxon>
        <taxon>Callitrichinae</taxon>
        <taxon>Saguinus</taxon>
    </lineage>
</organism>
<proteinExistence type="predicted"/>
<reference evidence="2 3" key="1">
    <citation type="submission" date="2023-05" db="EMBL/GenBank/DDBJ databases">
        <title>B98-5 Cell Line De Novo Hybrid Assembly: An Optical Mapping Approach.</title>
        <authorList>
            <person name="Kananen K."/>
            <person name="Auerbach J.A."/>
            <person name="Kautto E."/>
            <person name="Blachly J.S."/>
        </authorList>
    </citation>
    <scope>NUCLEOTIDE SEQUENCE [LARGE SCALE GENOMIC DNA]</scope>
    <source>
        <strain evidence="2">B95-8</strain>
        <tissue evidence="2">Cell line</tissue>
    </source>
</reference>
<dbReference type="InterPro" id="IPR036871">
    <property type="entry name" value="PX_dom_sf"/>
</dbReference>
<gene>
    <name evidence="2" type="ORF">P7K49_024400</name>
</gene>
<feature type="region of interest" description="Disordered" evidence="1">
    <location>
        <begin position="155"/>
        <end position="181"/>
    </location>
</feature>
<evidence type="ECO:0000256" key="1">
    <source>
        <dbReference type="SAM" id="MobiDB-lite"/>
    </source>
</evidence>
<feature type="region of interest" description="Disordered" evidence="1">
    <location>
        <begin position="312"/>
        <end position="331"/>
    </location>
</feature>